<dbReference type="InterPro" id="IPR018060">
    <property type="entry name" value="HTH_AraC"/>
</dbReference>
<dbReference type="InterPro" id="IPR050204">
    <property type="entry name" value="AraC_XylS_family_regulators"/>
</dbReference>
<keyword evidence="3" id="KW-0804">Transcription</keyword>
<keyword evidence="1" id="KW-0805">Transcription regulation</keyword>
<dbReference type="GO" id="GO:0003700">
    <property type="term" value="F:DNA-binding transcription factor activity"/>
    <property type="evidence" value="ECO:0007669"/>
    <property type="project" value="InterPro"/>
</dbReference>
<gene>
    <name evidence="5" type="ORF">SAMN05660236_4253</name>
</gene>
<dbReference type="Proteomes" id="UP000190961">
    <property type="component" value="Unassembled WGS sequence"/>
</dbReference>
<evidence type="ECO:0000256" key="1">
    <source>
        <dbReference type="ARBA" id="ARBA00023015"/>
    </source>
</evidence>
<name>A0A1T5M380_9BACT</name>
<dbReference type="SUPFAM" id="SSF46689">
    <property type="entry name" value="Homeodomain-like"/>
    <property type="match status" value="1"/>
</dbReference>
<dbReference type="OrthoDB" id="635259at2"/>
<dbReference type="PANTHER" id="PTHR46796:SF13">
    <property type="entry name" value="HTH-TYPE TRANSCRIPTIONAL ACTIVATOR RHAS"/>
    <property type="match status" value="1"/>
</dbReference>
<keyword evidence="6" id="KW-1185">Reference proteome</keyword>
<organism evidence="5 6">
    <name type="scientific">Ohtaekwangia koreensis</name>
    <dbReference type="NCBI Taxonomy" id="688867"/>
    <lineage>
        <taxon>Bacteria</taxon>
        <taxon>Pseudomonadati</taxon>
        <taxon>Bacteroidota</taxon>
        <taxon>Cytophagia</taxon>
        <taxon>Cytophagales</taxon>
        <taxon>Fulvivirgaceae</taxon>
        <taxon>Ohtaekwangia</taxon>
    </lineage>
</organism>
<keyword evidence="2" id="KW-0238">DNA-binding</keyword>
<dbReference type="PANTHER" id="PTHR46796">
    <property type="entry name" value="HTH-TYPE TRANSCRIPTIONAL ACTIVATOR RHAS-RELATED"/>
    <property type="match status" value="1"/>
</dbReference>
<sequence>MIVENYSPSATLKPFIKAFVIIESEDGMKNKILPDTSIIMAFRFKGSMVYGIQGSQNMMPAAVISGLRKSPRIVQYSKKTATLLVKFNEGGAAAFFKEPLHDLFEQSISLDNLVPRYKLTQVEEQLEEAKNNAARISVVERFLVSELKKSSDDLLVYSAIQKIKSTNGAIRINELLEDLPISRDPFEKRFRRIIGTSPKQFSTIVRIKDLINIYPQKQNLTDTAHAAGYFDQAHFIKDFKSFTGQTPLTFFKTPPRW</sequence>
<dbReference type="GO" id="GO:0043565">
    <property type="term" value="F:sequence-specific DNA binding"/>
    <property type="evidence" value="ECO:0007669"/>
    <property type="project" value="InterPro"/>
</dbReference>
<evidence type="ECO:0000259" key="4">
    <source>
        <dbReference type="PROSITE" id="PS01124"/>
    </source>
</evidence>
<dbReference type="Pfam" id="PF20240">
    <property type="entry name" value="DUF6597"/>
    <property type="match status" value="1"/>
</dbReference>
<dbReference type="RefSeq" id="WP_079688797.1">
    <property type="nucleotide sequence ID" value="NZ_FUZU01000003.1"/>
</dbReference>
<feature type="domain" description="HTH araC/xylS-type" evidence="4">
    <location>
        <begin position="153"/>
        <end position="253"/>
    </location>
</feature>
<dbReference type="Gene3D" id="1.10.10.60">
    <property type="entry name" value="Homeodomain-like"/>
    <property type="match status" value="1"/>
</dbReference>
<evidence type="ECO:0000256" key="2">
    <source>
        <dbReference type="ARBA" id="ARBA00023125"/>
    </source>
</evidence>
<evidence type="ECO:0000256" key="3">
    <source>
        <dbReference type="ARBA" id="ARBA00023163"/>
    </source>
</evidence>
<dbReference type="EMBL" id="FUZU01000003">
    <property type="protein sequence ID" value="SKC82707.1"/>
    <property type="molecule type" value="Genomic_DNA"/>
</dbReference>
<dbReference type="PROSITE" id="PS01124">
    <property type="entry name" value="HTH_ARAC_FAMILY_2"/>
    <property type="match status" value="1"/>
</dbReference>
<evidence type="ECO:0000313" key="6">
    <source>
        <dbReference type="Proteomes" id="UP000190961"/>
    </source>
</evidence>
<evidence type="ECO:0000313" key="5">
    <source>
        <dbReference type="EMBL" id="SKC82707.1"/>
    </source>
</evidence>
<dbReference type="Pfam" id="PF12833">
    <property type="entry name" value="HTH_18"/>
    <property type="match status" value="1"/>
</dbReference>
<accession>A0A1T5M380</accession>
<protein>
    <submittedName>
        <fullName evidence="5">Helix-turn-helix domain-containing protein</fullName>
    </submittedName>
</protein>
<dbReference type="InterPro" id="IPR046532">
    <property type="entry name" value="DUF6597"/>
</dbReference>
<dbReference type="SMART" id="SM00342">
    <property type="entry name" value="HTH_ARAC"/>
    <property type="match status" value="1"/>
</dbReference>
<proteinExistence type="predicted"/>
<reference evidence="5 6" key="1">
    <citation type="submission" date="2017-02" db="EMBL/GenBank/DDBJ databases">
        <authorList>
            <person name="Peterson S.W."/>
        </authorList>
    </citation>
    <scope>NUCLEOTIDE SEQUENCE [LARGE SCALE GENOMIC DNA]</scope>
    <source>
        <strain evidence="5 6">DSM 25262</strain>
    </source>
</reference>
<dbReference type="InterPro" id="IPR009057">
    <property type="entry name" value="Homeodomain-like_sf"/>
</dbReference>
<dbReference type="AlphaFoldDB" id="A0A1T5M380"/>
<dbReference type="STRING" id="688867.SAMN05660236_4253"/>